<dbReference type="HOGENOM" id="CLU_016047_18_2_11"/>
<dbReference type="InterPro" id="IPR035906">
    <property type="entry name" value="MetI-like_sf"/>
</dbReference>
<dbReference type="InterPro" id="IPR000515">
    <property type="entry name" value="MetI-like"/>
</dbReference>
<feature type="transmembrane region" description="Helical" evidence="8">
    <location>
        <begin position="92"/>
        <end position="117"/>
    </location>
</feature>
<dbReference type="PANTHER" id="PTHR42929">
    <property type="entry name" value="INNER MEMBRANE ABC TRANSPORTER PERMEASE PROTEIN YDCU-RELATED-RELATED"/>
    <property type="match status" value="1"/>
</dbReference>
<dbReference type="GO" id="GO:0055085">
    <property type="term" value="P:transmembrane transport"/>
    <property type="evidence" value="ECO:0007669"/>
    <property type="project" value="InterPro"/>
</dbReference>
<protein>
    <submittedName>
        <fullName evidence="10">Binding-protein-dependent transport systems inner membrane component</fullName>
    </submittedName>
</protein>
<keyword evidence="4" id="KW-1003">Cell membrane</keyword>
<gene>
    <name evidence="10" type="ordered locus">Cwoe_0568</name>
</gene>
<dbReference type="CDD" id="cd06261">
    <property type="entry name" value="TM_PBP2"/>
    <property type="match status" value="1"/>
</dbReference>
<dbReference type="eggNOG" id="COG1176">
    <property type="taxonomic scope" value="Bacteria"/>
</dbReference>
<evidence type="ECO:0000256" key="2">
    <source>
        <dbReference type="ARBA" id="ARBA00007069"/>
    </source>
</evidence>
<dbReference type="EMBL" id="CP001854">
    <property type="protein sequence ID" value="ADB49003.1"/>
    <property type="molecule type" value="Genomic_DNA"/>
</dbReference>
<dbReference type="PROSITE" id="PS50928">
    <property type="entry name" value="ABC_TM1"/>
    <property type="match status" value="1"/>
</dbReference>
<dbReference type="Pfam" id="PF00528">
    <property type="entry name" value="BPD_transp_1"/>
    <property type="match status" value="1"/>
</dbReference>
<evidence type="ECO:0000256" key="4">
    <source>
        <dbReference type="ARBA" id="ARBA00022475"/>
    </source>
</evidence>
<organism evidence="10 11">
    <name type="scientific">Conexibacter woesei (strain DSM 14684 / CCUG 47730 / CIP 108061 / JCM 11494 / NBRC 100937 / ID131577)</name>
    <dbReference type="NCBI Taxonomy" id="469383"/>
    <lineage>
        <taxon>Bacteria</taxon>
        <taxon>Bacillati</taxon>
        <taxon>Actinomycetota</taxon>
        <taxon>Thermoleophilia</taxon>
        <taxon>Solirubrobacterales</taxon>
        <taxon>Conexibacteraceae</taxon>
        <taxon>Conexibacter</taxon>
    </lineage>
</organism>
<dbReference type="Proteomes" id="UP000008229">
    <property type="component" value="Chromosome"/>
</dbReference>
<name>D3F8D3_CONWI</name>
<keyword evidence="5 8" id="KW-0812">Transmembrane</keyword>
<evidence type="ECO:0000313" key="10">
    <source>
        <dbReference type="EMBL" id="ADB49003.1"/>
    </source>
</evidence>
<feature type="transmembrane region" description="Helical" evidence="8">
    <location>
        <begin position="137"/>
        <end position="162"/>
    </location>
</feature>
<sequence length="275" mass="29326" precursor="true">MASSGRRIPWLVLPALALLALGVVYPVGISVWRSFAEQDGGQSGYAWMLGNDVYVTILLRTFATALLTTLVCLLVAYPYAYLMTVAGPKARIVLLGVALLPFWISALVRTFAWLVLLQPGGVVATIVPFGLGDDLLGSWWAVEIGIAQVLLPFMVLPLYATMRGIDRGLLRAAESLGARPSVAFLRVFVPLSLPGVFAGCLFVFILTLGFYVVPALLGSPSQALIGQTIYTQVNELLAWGRGGALAVVLLVATFLVLGLVAAARRFLPGAVVRRG</sequence>
<comment type="similarity">
    <text evidence="2">Belongs to the binding-protein-dependent transport system permease family. CysTW subfamily.</text>
</comment>
<evidence type="ECO:0000256" key="1">
    <source>
        <dbReference type="ARBA" id="ARBA00004651"/>
    </source>
</evidence>
<evidence type="ECO:0000256" key="8">
    <source>
        <dbReference type="RuleBase" id="RU363032"/>
    </source>
</evidence>
<evidence type="ECO:0000259" key="9">
    <source>
        <dbReference type="PROSITE" id="PS50928"/>
    </source>
</evidence>
<dbReference type="STRING" id="469383.Cwoe_0568"/>
<feature type="transmembrane region" description="Helical" evidence="8">
    <location>
        <begin position="183"/>
        <end position="212"/>
    </location>
</feature>
<keyword evidence="6 8" id="KW-1133">Transmembrane helix</keyword>
<dbReference type="RefSeq" id="WP_012932056.1">
    <property type="nucleotide sequence ID" value="NC_013739.1"/>
</dbReference>
<keyword evidence="7 8" id="KW-0472">Membrane</keyword>
<dbReference type="Gene3D" id="1.10.3720.10">
    <property type="entry name" value="MetI-like"/>
    <property type="match status" value="1"/>
</dbReference>
<keyword evidence="11" id="KW-1185">Reference proteome</keyword>
<evidence type="ECO:0000256" key="7">
    <source>
        <dbReference type="ARBA" id="ARBA00023136"/>
    </source>
</evidence>
<evidence type="ECO:0000313" key="11">
    <source>
        <dbReference type="Proteomes" id="UP000008229"/>
    </source>
</evidence>
<dbReference type="AlphaFoldDB" id="D3F8D3"/>
<reference evidence="11" key="2">
    <citation type="submission" date="2010-01" db="EMBL/GenBank/DDBJ databases">
        <title>The complete genome of Conexibacter woesei DSM 14684.</title>
        <authorList>
            <consortium name="US DOE Joint Genome Institute (JGI-PGF)"/>
            <person name="Lucas S."/>
            <person name="Copeland A."/>
            <person name="Lapidus A."/>
            <person name="Glavina del Rio T."/>
            <person name="Dalin E."/>
            <person name="Tice H."/>
            <person name="Bruce D."/>
            <person name="Goodwin L."/>
            <person name="Pitluck S."/>
            <person name="Kyrpides N."/>
            <person name="Mavromatis K."/>
            <person name="Ivanova N."/>
            <person name="Mikhailova N."/>
            <person name="Chertkov O."/>
            <person name="Brettin T."/>
            <person name="Detter J.C."/>
            <person name="Han C."/>
            <person name="Larimer F."/>
            <person name="Land M."/>
            <person name="Hauser L."/>
            <person name="Markowitz V."/>
            <person name="Cheng J.-F."/>
            <person name="Hugenholtz P."/>
            <person name="Woyke T."/>
            <person name="Wu D."/>
            <person name="Pukall R."/>
            <person name="Steenblock K."/>
            <person name="Schneider S."/>
            <person name="Klenk H.-P."/>
            <person name="Eisen J.A."/>
        </authorList>
    </citation>
    <scope>NUCLEOTIDE SEQUENCE [LARGE SCALE GENOMIC DNA]</scope>
    <source>
        <strain evidence="11">DSM 14684 / CIP 108061 / JCM 11494 / NBRC 100937 / ID131577</strain>
    </source>
</reference>
<dbReference type="PANTHER" id="PTHR42929:SF5">
    <property type="entry name" value="ABC TRANSPORTER PERMEASE PROTEIN"/>
    <property type="match status" value="1"/>
</dbReference>
<accession>D3F8D3</accession>
<dbReference type="GO" id="GO:0005886">
    <property type="term" value="C:plasma membrane"/>
    <property type="evidence" value="ECO:0007669"/>
    <property type="project" value="UniProtKB-SubCell"/>
</dbReference>
<evidence type="ECO:0000256" key="3">
    <source>
        <dbReference type="ARBA" id="ARBA00022448"/>
    </source>
</evidence>
<evidence type="ECO:0000256" key="5">
    <source>
        <dbReference type="ARBA" id="ARBA00022692"/>
    </source>
</evidence>
<keyword evidence="3 8" id="KW-0813">Transport</keyword>
<feature type="transmembrane region" description="Helical" evidence="8">
    <location>
        <begin position="244"/>
        <end position="267"/>
    </location>
</feature>
<dbReference type="OrthoDB" id="9808619at2"/>
<comment type="subcellular location">
    <subcellularLocation>
        <location evidence="1 8">Cell membrane</location>
        <topology evidence="1 8">Multi-pass membrane protein</topology>
    </subcellularLocation>
</comment>
<dbReference type="SUPFAM" id="SSF161098">
    <property type="entry name" value="MetI-like"/>
    <property type="match status" value="1"/>
</dbReference>
<feature type="transmembrane region" description="Helical" evidence="8">
    <location>
        <begin position="57"/>
        <end position="80"/>
    </location>
</feature>
<proteinExistence type="inferred from homology"/>
<evidence type="ECO:0000256" key="6">
    <source>
        <dbReference type="ARBA" id="ARBA00022989"/>
    </source>
</evidence>
<feature type="domain" description="ABC transmembrane type-1" evidence="9">
    <location>
        <begin position="58"/>
        <end position="260"/>
    </location>
</feature>
<dbReference type="KEGG" id="cwo:Cwoe_0568"/>
<reference evidence="10 11" key="1">
    <citation type="journal article" date="2010" name="Stand. Genomic Sci.">
        <title>Complete genome sequence of Conexibacter woesei type strain (ID131577).</title>
        <authorList>
            <person name="Pukall R."/>
            <person name="Lapidus A."/>
            <person name="Glavina Del Rio T."/>
            <person name="Copeland A."/>
            <person name="Tice H."/>
            <person name="Cheng J.-F."/>
            <person name="Lucas S."/>
            <person name="Chen F."/>
            <person name="Nolan M."/>
            <person name="Bruce D."/>
            <person name="Goodwin L."/>
            <person name="Pitluck S."/>
            <person name="Mavromatis K."/>
            <person name="Ivanova N."/>
            <person name="Ovchinnikova G."/>
            <person name="Pati A."/>
            <person name="Chen A."/>
            <person name="Palaniappan K."/>
            <person name="Land M."/>
            <person name="Hauser L."/>
            <person name="Chang Y.-J."/>
            <person name="Jeffries C.D."/>
            <person name="Chain P."/>
            <person name="Meincke L."/>
            <person name="Sims D."/>
            <person name="Brettin T."/>
            <person name="Detter J.C."/>
            <person name="Rohde M."/>
            <person name="Goeker M."/>
            <person name="Bristow J."/>
            <person name="Eisen J.A."/>
            <person name="Markowitz V."/>
            <person name="Kyrpides N.C."/>
            <person name="Klenk H.-P."/>
            <person name="Hugenholtz P."/>
        </authorList>
    </citation>
    <scope>NUCLEOTIDE SEQUENCE [LARGE SCALE GENOMIC DNA]</scope>
    <source>
        <strain evidence="11">DSM 14684 / CIP 108061 / JCM 11494 / NBRC 100937 / ID131577</strain>
    </source>
</reference>